<feature type="chain" id="PRO_5003329561" description="DUF4340 domain-containing protein" evidence="1">
    <location>
        <begin position="25"/>
        <end position="458"/>
    </location>
</feature>
<keyword evidence="4" id="KW-1185">Reference proteome</keyword>
<dbReference type="eggNOG" id="ENOG502ZATI">
    <property type="taxonomic scope" value="Bacteria"/>
</dbReference>
<protein>
    <recommendedName>
        <fullName evidence="2">DUF4340 domain-containing protein</fullName>
    </recommendedName>
</protein>
<reference evidence="3 4" key="2">
    <citation type="journal article" date="2011" name="ISME J.">
        <title>RNA-seq reveals cooperative metabolic interactions between two termite-gut spirochete species in co-culture.</title>
        <authorList>
            <person name="Rosenthal A.Z."/>
            <person name="Matson E.G."/>
            <person name="Eldar A."/>
            <person name="Leadbetter J.R."/>
        </authorList>
    </citation>
    <scope>NUCLEOTIDE SEQUENCE [LARGE SCALE GENOMIC DNA]</scope>
    <source>
        <strain evidence="4">ATCC BAA-888 / DSM 13862 / ZAS-9</strain>
    </source>
</reference>
<proteinExistence type="predicted"/>
<evidence type="ECO:0000313" key="4">
    <source>
        <dbReference type="Proteomes" id="UP000009222"/>
    </source>
</evidence>
<dbReference type="OrthoDB" id="9768524at2"/>
<feature type="signal peptide" evidence="1">
    <location>
        <begin position="1"/>
        <end position="24"/>
    </location>
</feature>
<accession>F5YD62</accession>
<dbReference type="KEGG" id="taz:TREAZ_2751"/>
<evidence type="ECO:0000313" key="3">
    <source>
        <dbReference type="EMBL" id="AEF83197.1"/>
    </source>
</evidence>
<organism evidence="3 4">
    <name type="scientific">Leadbettera azotonutricia (strain ATCC BAA-888 / DSM 13862 / ZAS-9)</name>
    <name type="common">Treponema azotonutricium</name>
    <dbReference type="NCBI Taxonomy" id="545695"/>
    <lineage>
        <taxon>Bacteria</taxon>
        <taxon>Pseudomonadati</taxon>
        <taxon>Spirochaetota</taxon>
        <taxon>Spirochaetia</taxon>
        <taxon>Spirochaetales</taxon>
        <taxon>Breznakiellaceae</taxon>
        <taxon>Leadbettera</taxon>
    </lineage>
</organism>
<dbReference type="InterPro" id="IPR025641">
    <property type="entry name" value="DUF4340"/>
</dbReference>
<dbReference type="Pfam" id="PF14238">
    <property type="entry name" value="DUF4340"/>
    <property type="match status" value="1"/>
</dbReference>
<dbReference type="RefSeq" id="WP_015712783.1">
    <property type="nucleotide sequence ID" value="NC_015577.1"/>
</dbReference>
<sequence>MKRKTVTLIIVLAALVLLSGGYFAAQAWSKAHPKASPYASAPARDTPRLTEFDSGKIVKLDLVSSGFSLEKNGDNWELANAPTGIRIDQSAVSGKLWYAGSVWAESVVDDAPGDLSQYGLAEPQGHAIVADSEGKRAELFFGNLNPGRSAYYTMVSGDPKVYTVSSYSADSLLFSLDSIRDRSIYTGFDPATVIRFTLDNGRTLIDIVPRPEDVYLVSNFSQFMLISPYKARRGVDSQKFSEILEPLQALQINQFVEDNPASLAPYGLDKPGKLHIEAGNGVFDLLFGRSGEGELFAKLPDKNGVFTVANLDAVVGTTAFNLADKFSLIFNIDIVDYFTVSGEGRTLRADIKGTKDEAEFSLNGKKTLDKEFRTYYQAVIGLLVDAEYPGPLGEPAAGSPVTIEFNLKEPQNARVSVTLRPYNRDYYALTQDGNTEFVVSRSQVRNIFETADKMAYAE</sequence>
<dbReference type="HOGENOM" id="CLU_043250_0_0_12"/>
<evidence type="ECO:0000256" key="1">
    <source>
        <dbReference type="SAM" id="SignalP"/>
    </source>
</evidence>
<feature type="domain" description="DUF4340" evidence="2">
    <location>
        <begin position="80"/>
        <end position="271"/>
    </location>
</feature>
<gene>
    <name evidence="3" type="ordered locus">TREAZ_2751</name>
</gene>
<dbReference type="STRING" id="545695.TREAZ_2751"/>
<dbReference type="Proteomes" id="UP000009222">
    <property type="component" value="Chromosome"/>
</dbReference>
<keyword evidence="1" id="KW-0732">Signal</keyword>
<dbReference type="AlphaFoldDB" id="F5YD62"/>
<reference evidence="4" key="1">
    <citation type="submission" date="2009-12" db="EMBL/GenBank/DDBJ databases">
        <title>Complete sequence of Treponema azotonutricium strain ZAS-9.</title>
        <authorList>
            <person name="Tetu S.G."/>
            <person name="Matson E."/>
            <person name="Ren Q."/>
            <person name="Seshadri R."/>
            <person name="Elbourne L."/>
            <person name="Hassan K.A."/>
            <person name="Durkin A."/>
            <person name="Radune D."/>
            <person name="Mohamoud Y."/>
            <person name="Shay R."/>
            <person name="Jin S."/>
            <person name="Zhang X."/>
            <person name="Lucey K."/>
            <person name="Ballor N.R."/>
            <person name="Ottesen E."/>
            <person name="Rosenthal R."/>
            <person name="Allen A."/>
            <person name="Leadbetter J.R."/>
            <person name="Paulsen I.T."/>
        </authorList>
    </citation>
    <scope>NUCLEOTIDE SEQUENCE [LARGE SCALE GENOMIC DNA]</scope>
    <source>
        <strain evidence="4">ATCC BAA-888 / DSM 13862 / ZAS-9</strain>
    </source>
</reference>
<dbReference type="EMBL" id="CP001841">
    <property type="protein sequence ID" value="AEF83197.1"/>
    <property type="molecule type" value="Genomic_DNA"/>
</dbReference>
<evidence type="ECO:0000259" key="2">
    <source>
        <dbReference type="Pfam" id="PF14238"/>
    </source>
</evidence>
<name>F5YD62_LEAAZ</name>
<dbReference type="InParanoid" id="F5YD62"/>